<dbReference type="KEGG" id="aba:Acid345_3086"/>
<name>Q1IM13_KORVE</name>
<proteinExistence type="predicted"/>
<dbReference type="EMBL" id="CP000360">
    <property type="protein sequence ID" value="ABF42087.1"/>
    <property type="molecule type" value="Genomic_DNA"/>
</dbReference>
<protein>
    <recommendedName>
        <fullName evidence="3">STAS/SEC14 domain-containing protein</fullName>
    </recommendedName>
</protein>
<dbReference type="EnsemblBacteria" id="ABF42087">
    <property type="protein sequence ID" value="ABF42087"/>
    <property type="gene ID" value="Acid345_3086"/>
</dbReference>
<evidence type="ECO:0008006" key="3">
    <source>
        <dbReference type="Google" id="ProtNLM"/>
    </source>
</evidence>
<reference evidence="1 2" key="1">
    <citation type="journal article" date="2009" name="Appl. Environ. Microbiol.">
        <title>Three genomes from the phylum Acidobacteria provide insight into the lifestyles of these microorganisms in soils.</title>
        <authorList>
            <person name="Ward N.L."/>
            <person name="Challacombe J.F."/>
            <person name="Janssen P.H."/>
            <person name="Henrissat B."/>
            <person name="Coutinho P.M."/>
            <person name="Wu M."/>
            <person name="Xie G."/>
            <person name="Haft D.H."/>
            <person name="Sait M."/>
            <person name="Badger J."/>
            <person name="Barabote R.D."/>
            <person name="Bradley B."/>
            <person name="Brettin T.S."/>
            <person name="Brinkac L.M."/>
            <person name="Bruce D."/>
            <person name="Creasy T."/>
            <person name="Daugherty S.C."/>
            <person name="Davidsen T.M."/>
            <person name="DeBoy R.T."/>
            <person name="Detter J.C."/>
            <person name="Dodson R.J."/>
            <person name="Durkin A.S."/>
            <person name="Ganapathy A."/>
            <person name="Gwinn-Giglio M."/>
            <person name="Han C.S."/>
            <person name="Khouri H."/>
            <person name="Kiss H."/>
            <person name="Kothari S.P."/>
            <person name="Madupu R."/>
            <person name="Nelson K.E."/>
            <person name="Nelson W.C."/>
            <person name="Paulsen I."/>
            <person name="Penn K."/>
            <person name="Ren Q."/>
            <person name="Rosovitz M.J."/>
            <person name="Selengut J.D."/>
            <person name="Shrivastava S."/>
            <person name="Sullivan S.A."/>
            <person name="Tapia R."/>
            <person name="Thompson L.S."/>
            <person name="Watkins K.L."/>
            <person name="Yang Q."/>
            <person name="Yu C."/>
            <person name="Zafar N."/>
            <person name="Zhou L."/>
            <person name="Kuske C.R."/>
        </authorList>
    </citation>
    <scope>NUCLEOTIDE SEQUENCE [LARGE SCALE GENOMIC DNA]</scope>
    <source>
        <strain evidence="1 2">Ellin345</strain>
    </source>
</reference>
<dbReference type="Proteomes" id="UP000002432">
    <property type="component" value="Chromosome"/>
</dbReference>
<gene>
    <name evidence="1" type="ordered locus">Acid345_3086</name>
</gene>
<accession>Q1IM13</accession>
<evidence type="ECO:0000313" key="2">
    <source>
        <dbReference type="Proteomes" id="UP000002432"/>
    </source>
</evidence>
<dbReference type="OrthoDB" id="5402186at2"/>
<organism evidence="1 2">
    <name type="scientific">Koribacter versatilis (strain Ellin345)</name>
    <dbReference type="NCBI Taxonomy" id="204669"/>
    <lineage>
        <taxon>Bacteria</taxon>
        <taxon>Pseudomonadati</taxon>
        <taxon>Acidobacteriota</taxon>
        <taxon>Terriglobia</taxon>
        <taxon>Terriglobales</taxon>
        <taxon>Candidatus Korobacteraceae</taxon>
        <taxon>Candidatus Korobacter</taxon>
    </lineage>
</organism>
<evidence type="ECO:0000313" key="1">
    <source>
        <dbReference type="EMBL" id="ABF42087.1"/>
    </source>
</evidence>
<keyword evidence="2" id="KW-1185">Reference proteome</keyword>
<sequence>MPIRYVIDKERRLVLSTITGVLTYAEARAHQDKLLADPEFDRTYHQLIESLQAELIELSAEEIRTIATRSVFSPTSRRALVAVNPAFFGVGRMMQTYHQLTHTGTQVEVFRTVAEACRWLEV</sequence>
<dbReference type="AlphaFoldDB" id="Q1IM13"/>
<dbReference type="HOGENOM" id="CLU_2023667_0_0_0"/>
<dbReference type="RefSeq" id="WP_011523886.1">
    <property type="nucleotide sequence ID" value="NC_008009.1"/>
</dbReference>